<dbReference type="PANTHER" id="PTHR30481:SF4">
    <property type="entry name" value="SITE-SPECIFIC DNA-METHYLTRANSFERASE (ADENINE-SPECIFIC)"/>
    <property type="match status" value="1"/>
</dbReference>
<evidence type="ECO:0000256" key="3">
    <source>
        <dbReference type="ARBA" id="ARBA00022603"/>
    </source>
</evidence>
<evidence type="ECO:0000256" key="1">
    <source>
        <dbReference type="ARBA" id="ARBA00006594"/>
    </source>
</evidence>
<dbReference type="RefSeq" id="WP_094494995.1">
    <property type="nucleotide sequence ID" value="NZ_NHPD01000037.1"/>
</dbReference>
<protein>
    <recommendedName>
        <fullName evidence="2">site-specific DNA-methyltransferase (adenine-specific)</fullName>
        <ecNumber evidence="2">2.1.1.72</ecNumber>
    </recommendedName>
</protein>
<dbReference type="GO" id="GO:0009307">
    <property type="term" value="P:DNA restriction-modification system"/>
    <property type="evidence" value="ECO:0007669"/>
    <property type="project" value="InterPro"/>
</dbReference>
<dbReference type="SUPFAM" id="SSF53335">
    <property type="entry name" value="S-adenosyl-L-methionine-dependent methyltransferases"/>
    <property type="match status" value="1"/>
</dbReference>
<evidence type="ECO:0000256" key="4">
    <source>
        <dbReference type="ARBA" id="ARBA00022679"/>
    </source>
</evidence>
<gene>
    <name evidence="7" type="ORF">DJ76_08305</name>
</gene>
<dbReference type="GO" id="GO:0006298">
    <property type="term" value="P:mismatch repair"/>
    <property type="evidence" value="ECO:0007669"/>
    <property type="project" value="TreeGrafter"/>
</dbReference>
<keyword evidence="3 7" id="KW-0489">Methyltransferase</keyword>
<dbReference type="InterPro" id="IPR012327">
    <property type="entry name" value="MeTrfase_D12"/>
</dbReference>
<dbReference type="Proteomes" id="UP000216925">
    <property type="component" value="Unassembled WGS sequence"/>
</dbReference>
<comment type="catalytic activity">
    <reaction evidence="6">
        <text>a 2'-deoxyadenosine in DNA + S-adenosyl-L-methionine = an N(6)-methyl-2'-deoxyadenosine in DNA + S-adenosyl-L-homocysteine + H(+)</text>
        <dbReference type="Rhea" id="RHEA:15197"/>
        <dbReference type="Rhea" id="RHEA-COMP:12418"/>
        <dbReference type="Rhea" id="RHEA-COMP:12419"/>
        <dbReference type="ChEBI" id="CHEBI:15378"/>
        <dbReference type="ChEBI" id="CHEBI:57856"/>
        <dbReference type="ChEBI" id="CHEBI:59789"/>
        <dbReference type="ChEBI" id="CHEBI:90615"/>
        <dbReference type="ChEBI" id="CHEBI:90616"/>
        <dbReference type="EC" id="2.1.1.72"/>
    </reaction>
</comment>
<dbReference type="PRINTS" id="PR00505">
    <property type="entry name" value="D12N6MTFRASE"/>
</dbReference>
<dbReference type="InterPro" id="IPR023095">
    <property type="entry name" value="Ade_MeTrfase_dom_2"/>
</dbReference>
<dbReference type="GO" id="GO:1904047">
    <property type="term" value="F:S-adenosyl-L-methionine binding"/>
    <property type="evidence" value="ECO:0007669"/>
    <property type="project" value="TreeGrafter"/>
</dbReference>
<evidence type="ECO:0000256" key="2">
    <source>
        <dbReference type="ARBA" id="ARBA00011900"/>
    </source>
</evidence>
<dbReference type="EMBL" id="NHPD01000037">
    <property type="protein sequence ID" value="OYR73756.1"/>
    <property type="molecule type" value="Genomic_DNA"/>
</dbReference>
<accession>A0A256JYZ2</accession>
<dbReference type="GO" id="GO:0043565">
    <property type="term" value="F:sequence-specific DNA binding"/>
    <property type="evidence" value="ECO:0007669"/>
    <property type="project" value="TreeGrafter"/>
</dbReference>
<organism evidence="7 8">
    <name type="scientific">Halorubrum ezzemoulense</name>
    <name type="common">Halorubrum chaoviator</name>
    <dbReference type="NCBI Taxonomy" id="337243"/>
    <lineage>
        <taxon>Archaea</taxon>
        <taxon>Methanobacteriati</taxon>
        <taxon>Methanobacteriota</taxon>
        <taxon>Stenosarchaea group</taxon>
        <taxon>Halobacteria</taxon>
        <taxon>Halobacteriales</taxon>
        <taxon>Haloferacaceae</taxon>
        <taxon>Halorubrum</taxon>
    </lineage>
</organism>
<evidence type="ECO:0000313" key="8">
    <source>
        <dbReference type="Proteomes" id="UP000216925"/>
    </source>
</evidence>
<dbReference type="EC" id="2.1.1.72" evidence="2"/>
<comment type="similarity">
    <text evidence="1">Belongs to the N(4)/N(6)-methyltransferase family.</text>
</comment>
<dbReference type="GO" id="GO:0009007">
    <property type="term" value="F:site-specific DNA-methyltransferase (adenine-specific) activity"/>
    <property type="evidence" value="ECO:0007669"/>
    <property type="project" value="UniProtKB-EC"/>
</dbReference>
<keyword evidence="4 7" id="KW-0808">Transferase</keyword>
<dbReference type="AlphaFoldDB" id="A0A256JYZ2"/>
<evidence type="ECO:0000313" key="7">
    <source>
        <dbReference type="EMBL" id="OYR73756.1"/>
    </source>
</evidence>
<dbReference type="GO" id="GO:0032259">
    <property type="term" value="P:methylation"/>
    <property type="evidence" value="ECO:0007669"/>
    <property type="project" value="UniProtKB-KW"/>
</dbReference>
<evidence type="ECO:0000256" key="6">
    <source>
        <dbReference type="ARBA" id="ARBA00047942"/>
    </source>
</evidence>
<reference evidence="7 8" key="1">
    <citation type="journal article" date="2014" name="Front. Microbiol.">
        <title>Population and genomic analysis of the genus Halorubrum.</title>
        <authorList>
            <person name="Fullmer M.S."/>
            <person name="Soucy S.M."/>
            <person name="Swithers K.S."/>
            <person name="Makkay A.M."/>
            <person name="Wheeler R."/>
            <person name="Ventosa A."/>
            <person name="Gogarten J.P."/>
            <person name="Papke R.T."/>
        </authorList>
    </citation>
    <scope>NUCLEOTIDE SEQUENCE [LARGE SCALE GENOMIC DNA]</scope>
    <source>
        <strain evidence="7 8">Ec15</strain>
    </source>
</reference>
<proteinExistence type="inferred from homology"/>
<dbReference type="PANTHER" id="PTHR30481">
    <property type="entry name" value="DNA ADENINE METHYLASE"/>
    <property type="match status" value="1"/>
</dbReference>
<dbReference type="InterPro" id="IPR029063">
    <property type="entry name" value="SAM-dependent_MTases_sf"/>
</dbReference>
<keyword evidence="5" id="KW-0949">S-adenosyl-L-methionine</keyword>
<name>A0A256JYZ2_HALEZ</name>
<dbReference type="Gene3D" id="3.40.50.150">
    <property type="entry name" value="Vaccinia Virus protein VP39"/>
    <property type="match status" value="1"/>
</dbReference>
<dbReference type="Pfam" id="PF02086">
    <property type="entry name" value="MethyltransfD12"/>
    <property type="match status" value="1"/>
</dbReference>
<sequence>MADAVFPYPGGKSRFASWILDQVPEHTCFVEVFGGAAGVLANKDPDTSDVEVYNDRDGDLVQFFEVLRDRSEELVAWLDRTPYSRELHDEWAHKFFHGYRPSDPIERAGQFFYLRYTQWGGKYDGPAGFGTSKVSSRALSYANKVDRLDEFAERFGDVVVENLDWADVFEKYDSEDTVFYCDPPYVGYEDYYLVNTIDHEALVDGLAGLGGDWICSYEDLPEGFEDVYVLDRDGKRFISNGKRGEAKDAKERLVMNFEPEARSQ</sequence>
<evidence type="ECO:0000256" key="5">
    <source>
        <dbReference type="ARBA" id="ARBA00022691"/>
    </source>
</evidence>
<comment type="caution">
    <text evidence="7">The sequence shown here is derived from an EMBL/GenBank/DDBJ whole genome shotgun (WGS) entry which is preliminary data.</text>
</comment>
<dbReference type="Gene3D" id="1.10.1020.10">
    <property type="entry name" value="Adenine-specific Methyltransferase, Domain 2"/>
    <property type="match status" value="1"/>
</dbReference>